<dbReference type="Proteomes" id="UP000297946">
    <property type="component" value="Unassembled WGS sequence"/>
</dbReference>
<proteinExistence type="predicted"/>
<dbReference type="AlphaFoldDB" id="A0A5R2ATA1"/>
<feature type="transmembrane region" description="Helical" evidence="1">
    <location>
        <begin position="47"/>
        <end position="69"/>
    </location>
</feature>
<organism evidence="2 3">
    <name type="scientific">Leptospira langatensis</name>
    <dbReference type="NCBI Taxonomy" id="2484983"/>
    <lineage>
        <taxon>Bacteria</taxon>
        <taxon>Pseudomonadati</taxon>
        <taxon>Spirochaetota</taxon>
        <taxon>Spirochaetia</taxon>
        <taxon>Leptospirales</taxon>
        <taxon>Leptospiraceae</taxon>
        <taxon>Leptospira</taxon>
    </lineage>
</organism>
<accession>A0A5R2ATA1</accession>
<dbReference type="EMBL" id="RQER01000008">
    <property type="protein sequence ID" value="TGJ99904.1"/>
    <property type="molecule type" value="Genomic_DNA"/>
</dbReference>
<reference evidence="2 3" key="1">
    <citation type="journal article" date="2019" name="PLoS Negl. Trop. Dis.">
        <title>Revisiting the worldwide diversity of Leptospira species in the environment.</title>
        <authorList>
            <person name="Vincent A.T."/>
            <person name="Schiettekatte O."/>
            <person name="Bourhy P."/>
            <person name="Veyrier F.J."/>
            <person name="Picardeau M."/>
        </authorList>
    </citation>
    <scope>NUCLEOTIDE SEQUENCE [LARGE SCALE GENOMIC DNA]</scope>
    <source>
        <strain evidence="2 3">SSW18</strain>
    </source>
</reference>
<evidence type="ECO:0000313" key="2">
    <source>
        <dbReference type="EMBL" id="TGJ99904.1"/>
    </source>
</evidence>
<evidence type="ECO:0000313" key="3">
    <source>
        <dbReference type="Proteomes" id="UP000297946"/>
    </source>
</evidence>
<gene>
    <name evidence="2" type="ORF">EHO57_14190</name>
</gene>
<comment type="caution">
    <text evidence="2">The sequence shown here is derived from an EMBL/GenBank/DDBJ whole genome shotgun (WGS) entry which is preliminary data.</text>
</comment>
<evidence type="ECO:0000256" key="1">
    <source>
        <dbReference type="SAM" id="Phobius"/>
    </source>
</evidence>
<feature type="transmembrane region" description="Helical" evidence="1">
    <location>
        <begin position="16"/>
        <end position="35"/>
    </location>
</feature>
<sequence>MDETLPVGLKPGETKLLFFFTAAFGAGLGLFQKEILINVGVPHLDNLFGPVACLVFLPLYSLSLLRSLVVRKRRKDLIRFLGKRFSYYGLSVYLGVKTEEEFNSYLQAEFISMGDKWMLKIGESIAVARHIASHGWDTPVQSPVLKRMLIKERLNIQRRPKSKKRNKIRK</sequence>
<protein>
    <submittedName>
        <fullName evidence="2">Uncharacterized protein</fullName>
    </submittedName>
</protein>
<keyword evidence="1" id="KW-0472">Membrane</keyword>
<name>A0A5R2ATA1_9LEPT</name>
<keyword evidence="1" id="KW-1133">Transmembrane helix</keyword>
<dbReference type="RefSeq" id="WP_167882922.1">
    <property type="nucleotide sequence ID" value="NZ_RQER01000008.1"/>
</dbReference>
<keyword evidence="1" id="KW-0812">Transmembrane</keyword>